<reference evidence="2" key="1">
    <citation type="submission" date="2018-05" db="EMBL/GenBank/DDBJ databases">
        <authorList>
            <person name="Lanie J.A."/>
            <person name="Ng W.-L."/>
            <person name="Kazmierczak K.M."/>
            <person name="Andrzejewski T.M."/>
            <person name="Davidsen T.M."/>
            <person name="Wayne K.J."/>
            <person name="Tettelin H."/>
            <person name="Glass J.I."/>
            <person name="Rusch D."/>
            <person name="Podicherti R."/>
            <person name="Tsui H.-C.T."/>
            <person name="Winkler M.E."/>
        </authorList>
    </citation>
    <scope>NUCLEOTIDE SEQUENCE</scope>
</reference>
<feature type="compositionally biased region" description="Polar residues" evidence="1">
    <location>
        <begin position="122"/>
        <end position="131"/>
    </location>
</feature>
<organism evidence="2">
    <name type="scientific">marine metagenome</name>
    <dbReference type="NCBI Taxonomy" id="408172"/>
    <lineage>
        <taxon>unclassified sequences</taxon>
        <taxon>metagenomes</taxon>
        <taxon>ecological metagenomes</taxon>
    </lineage>
</organism>
<sequence>IKFTTSKFEWDTNNVQALDYVDIPQGVWMHHVVVKQGTEITYYRDGVQSGSHTIVAAPQDPQPLYFGGQGVENWAGYMSDIRLFNTALDEDEVLTVFDNRGVFKDTSILLFADFIEDDGGFTETSDGNSPIPSIHTDGEPGAWSMQGDDSGPATNYITSPLIEIPITAGIEVSFNHRYSIEAEWDGTVVEYAIDRGPFTIIPKDLFTKNGYNFSNLLGNHVIQAGDGFNGNSEGYFEGA</sequence>
<dbReference type="InterPro" id="IPR013320">
    <property type="entry name" value="ConA-like_dom_sf"/>
</dbReference>
<evidence type="ECO:0008006" key="3">
    <source>
        <dbReference type="Google" id="ProtNLM"/>
    </source>
</evidence>
<evidence type="ECO:0000256" key="1">
    <source>
        <dbReference type="SAM" id="MobiDB-lite"/>
    </source>
</evidence>
<feature type="region of interest" description="Disordered" evidence="1">
    <location>
        <begin position="122"/>
        <end position="150"/>
    </location>
</feature>
<dbReference type="EMBL" id="UINC01211122">
    <property type="protein sequence ID" value="SVE34889.1"/>
    <property type="molecule type" value="Genomic_DNA"/>
</dbReference>
<feature type="non-terminal residue" evidence="2">
    <location>
        <position position="239"/>
    </location>
</feature>
<feature type="non-terminal residue" evidence="2">
    <location>
        <position position="1"/>
    </location>
</feature>
<dbReference type="SUPFAM" id="SSF49899">
    <property type="entry name" value="Concanavalin A-like lectins/glucanases"/>
    <property type="match status" value="1"/>
</dbReference>
<dbReference type="AlphaFoldDB" id="A0A383CS60"/>
<protein>
    <recommendedName>
        <fullName evidence="3">LamG-like jellyroll fold domain-containing protein</fullName>
    </recommendedName>
</protein>
<gene>
    <name evidence="2" type="ORF">METZ01_LOCUS487743</name>
</gene>
<evidence type="ECO:0000313" key="2">
    <source>
        <dbReference type="EMBL" id="SVE34889.1"/>
    </source>
</evidence>
<accession>A0A383CS60</accession>
<dbReference type="Gene3D" id="2.60.120.200">
    <property type="match status" value="1"/>
</dbReference>
<dbReference type="Pfam" id="PF13385">
    <property type="entry name" value="Laminin_G_3"/>
    <property type="match status" value="1"/>
</dbReference>
<name>A0A383CS60_9ZZZZ</name>
<proteinExistence type="predicted"/>